<protein>
    <recommendedName>
        <fullName evidence="11">Carbohydrate-binding protein SusD</fullName>
    </recommendedName>
</protein>
<evidence type="ECO:0000259" key="8">
    <source>
        <dbReference type="Pfam" id="PF14322"/>
    </source>
</evidence>
<evidence type="ECO:0008006" key="11">
    <source>
        <dbReference type="Google" id="ProtNLM"/>
    </source>
</evidence>
<feature type="domain" description="SusD-like N-terminal" evidence="8">
    <location>
        <begin position="89"/>
        <end position="208"/>
    </location>
</feature>
<dbReference type="PATRIC" id="fig|1544798.3.peg.1677"/>
<dbReference type="EMBL" id="JRHC01000001">
    <property type="protein sequence ID" value="KJF45370.1"/>
    <property type="molecule type" value="Genomic_DNA"/>
</dbReference>
<keyword evidence="3 6" id="KW-0732">Signal</keyword>
<keyword evidence="5" id="KW-0998">Cell outer membrane</keyword>
<dbReference type="STRING" id="1544798.LH29_08350"/>
<dbReference type="SUPFAM" id="SSF48452">
    <property type="entry name" value="TPR-like"/>
    <property type="match status" value="1"/>
</dbReference>
<dbReference type="Pfam" id="PF07980">
    <property type="entry name" value="SusD_RagB"/>
    <property type="match status" value="1"/>
</dbReference>
<feature type="signal peptide" evidence="6">
    <location>
        <begin position="1"/>
        <end position="20"/>
    </location>
</feature>
<keyword evidence="10" id="KW-1185">Reference proteome</keyword>
<dbReference type="OrthoDB" id="1031584at2"/>
<dbReference type="Pfam" id="PF14322">
    <property type="entry name" value="SusD-like_3"/>
    <property type="match status" value="1"/>
</dbReference>
<dbReference type="Gene3D" id="1.25.40.390">
    <property type="match status" value="1"/>
</dbReference>
<evidence type="ECO:0000313" key="10">
    <source>
        <dbReference type="Proteomes" id="UP000032544"/>
    </source>
</evidence>
<evidence type="ECO:0000256" key="3">
    <source>
        <dbReference type="ARBA" id="ARBA00022729"/>
    </source>
</evidence>
<keyword evidence="4" id="KW-0472">Membrane</keyword>
<evidence type="ECO:0000256" key="4">
    <source>
        <dbReference type="ARBA" id="ARBA00023136"/>
    </source>
</evidence>
<gene>
    <name evidence="9" type="ORF">LH29_08350</name>
</gene>
<dbReference type="GO" id="GO:0009279">
    <property type="term" value="C:cell outer membrane"/>
    <property type="evidence" value="ECO:0007669"/>
    <property type="project" value="UniProtKB-SubCell"/>
</dbReference>
<evidence type="ECO:0000259" key="7">
    <source>
        <dbReference type="Pfam" id="PF07980"/>
    </source>
</evidence>
<name>A0A0D8JEN7_9BACT</name>
<dbReference type="AlphaFoldDB" id="A0A0D8JEN7"/>
<comment type="caution">
    <text evidence="9">The sequence shown here is derived from an EMBL/GenBank/DDBJ whole genome shotgun (WGS) entry which is preliminary data.</text>
</comment>
<evidence type="ECO:0000256" key="6">
    <source>
        <dbReference type="SAM" id="SignalP"/>
    </source>
</evidence>
<dbReference type="Proteomes" id="UP000032544">
    <property type="component" value="Unassembled WGS sequence"/>
</dbReference>
<dbReference type="InterPro" id="IPR033985">
    <property type="entry name" value="SusD-like_N"/>
</dbReference>
<comment type="subcellular location">
    <subcellularLocation>
        <location evidence="1">Cell outer membrane</location>
    </subcellularLocation>
</comment>
<feature type="domain" description="RagB/SusD" evidence="7">
    <location>
        <begin position="293"/>
        <end position="550"/>
    </location>
</feature>
<accession>A0A0D8JEN7</accession>
<reference evidence="9 10" key="1">
    <citation type="submission" date="2014-09" db="EMBL/GenBank/DDBJ databases">
        <title>Draft Genome Sequence of Draconibacterium sp. JN14CK-3.</title>
        <authorList>
            <person name="Dong C."/>
            <person name="Lai Q."/>
            <person name="Shao Z."/>
        </authorList>
    </citation>
    <scope>NUCLEOTIDE SEQUENCE [LARGE SCALE GENOMIC DNA]</scope>
    <source>
        <strain evidence="9 10">JN14CK-3</strain>
    </source>
</reference>
<evidence type="ECO:0000256" key="2">
    <source>
        <dbReference type="ARBA" id="ARBA00006275"/>
    </source>
</evidence>
<evidence type="ECO:0000256" key="1">
    <source>
        <dbReference type="ARBA" id="ARBA00004442"/>
    </source>
</evidence>
<evidence type="ECO:0000256" key="5">
    <source>
        <dbReference type="ARBA" id="ARBA00023237"/>
    </source>
</evidence>
<evidence type="ECO:0000313" key="9">
    <source>
        <dbReference type="EMBL" id="KJF45370.1"/>
    </source>
</evidence>
<feature type="chain" id="PRO_5002331529" description="Carbohydrate-binding protein SusD" evidence="6">
    <location>
        <begin position="21"/>
        <end position="551"/>
    </location>
</feature>
<dbReference type="InterPro" id="IPR012944">
    <property type="entry name" value="SusD_RagB_dom"/>
</dbReference>
<sequence length="551" mass="62127">MKTKNILPLVFLLILLGSCAKDLDLFPKDQVSDGSFWKTSRDFELAANAFYGGLPGFAYPRDTESESTFGQGPNEVSNGTYLPPDESGRWNNAYSALRGINYLLQQSENYENSDEIKRWVGEAYFFRAWQYFGLLQQFGGVPIVTTVLDLDSEELNAPRDSREAVADIIIADLQKAIERLPNQSAIPANELGKVSKEAAQAFLSRVALFEGTHAKFHGGTKASERLTIAVQAAKAVIDGGQFSLFTDFGTDESYRRLFIEDGEDCSEVILSRRYVKDINGTHNATRWLEQNIMNPTRSLVDDYLCVDGLPISQSELFQGYATMASEFEDRDPRLMQTILKPGVNYIGTNAVEMVYEKPRMEGALTRTGYTDYKFLGELEKSWAGRCEYDNIVIRYGEVLLNYAEAKFELDGSISDSDLDLSINKLRDRVGMPHLTNAFVTTNGLDMQTELRRERKIELACEGFRYQDLMRWKTAETEMPKAVRGIKFVGTEYETVFPELTPGVHFNVDADGFIVAEPASARTFDASKHYLRPLPKKQIKLNPNLEQNPGWN</sequence>
<comment type="similarity">
    <text evidence="2">Belongs to the SusD family.</text>
</comment>
<organism evidence="9 10">
    <name type="scientific">Draconibacterium sediminis</name>
    <dbReference type="NCBI Taxonomy" id="1544798"/>
    <lineage>
        <taxon>Bacteria</taxon>
        <taxon>Pseudomonadati</taxon>
        <taxon>Bacteroidota</taxon>
        <taxon>Bacteroidia</taxon>
        <taxon>Marinilabiliales</taxon>
        <taxon>Prolixibacteraceae</taxon>
        <taxon>Draconibacterium</taxon>
    </lineage>
</organism>
<dbReference type="PROSITE" id="PS51257">
    <property type="entry name" value="PROKAR_LIPOPROTEIN"/>
    <property type="match status" value="1"/>
</dbReference>
<dbReference type="RefSeq" id="WP_045027511.1">
    <property type="nucleotide sequence ID" value="NZ_JRHC01000001.1"/>
</dbReference>
<dbReference type="InterPro" id="IPR011990">
    <property type="entry name" value="TPR-like_helical_dom_sf"/>
</dbReference>
<proteinExistence type="inferred from homology"/>